<keyword evidence="2" id="KW-1185">Reference proteome</keyword>
<organism evidence="1 2">
    <name type="scientific">Pristionchus mayeri</name>
    <dbReference type="NCBI Taxonomy" id="1317129"/>
    <lineage>
        <taxon>Eukaryota</taxon>
        <taxon>Metazoa</taxon>
        <taxon>Ecdysozoa</taxon>
        <taxon>Nematoda</taxon>
        <taxon>Chromadorea</taxon>
        <taxon>Rhabditida</taxon>
        <taxon>Rhabditina</taxon>
        <taxon>Diplogasteromorpha</taxon>
        <taxon>Diplogasteroidea</taxon>
        <taxon>Neodiplogasteridae</taxon>
        <taxon>Pristionchus</taxon>
    </lineage>
</organism>
<name>A0AAN4Z4X1_9BILA</name>
<feature type="non-terminal residue" evidence="1">
    <location>
        <position position="1"/>
    </location>
</feature>
<sequence>VCLVFILVSLVEARVKLTYSEFIDGEDLKTASETDFTCPRGCMIYSGTENPNLVIINKATQQEITTLNYLAFYNNEKDKSYLYGMTLMSATYTLKNKAGLSGATFGLYVVANDAPNYGQTLRIADAFYSSTFNTTNGVMTIMTRGTGIRMVTLNSEKEMTPRIFATGYDAITNADQCQPLYTANSLSHAQQSQIDIIGPIATIRFDGLPGSTTATVKVGGDIMTDAPEMRNSLTISSPGYNGCKTGNNPVLYQYNMNKLDRRFVSDLEQRVNIHVAAKTWLPVDSDTLTIIGLQDQPLKLMGEVPYNHDFPVSKVDVRLTWQRLNYNSNFAIQMDATKSAVASSLLIALSFSLFFAL</sequence>
<comment type="caution">
    <text evidence="1">The sequence shown here is derived from an EMBL/GenBank/DDBJ whole genome shotgun (WGS) entry which is preliminary data.</text>
</comment>
<evidence type="ECO:0000313" key="2">
    <source>
        <dbReference type="Proteomes" id="UP001328107"/>
    </source>
</evidence>
<dbReference type="AlphaFoldDB" id="A0AAN4Z4X1"/>
<protein>
    <submittedName>
        <fullName evidence="1">Uncharacterized protein</fullName>
    </submittedName>
</protein>
<dbReference type="Proteomes" id="UP001328107">
    <property type="component" value="Unassembled WGS sequence"/>
</dbReference>
<accession>A0AAN4Z4X1</accession>
<gene>
    <name evidence="1" type="ORF">PMAYCL1PPCAC_01602</name>
</gene>
<evidence type="ECO:0000313" key="1">
    <source>
        <dbReference type="EMBL" id="GMR31407.1"/>
    </source>
</evidence>
<proteinExistence type="predicted"/>
<reference evidence="2" key="1">
    <citation type="submission" date="2022-10" db="EMBL/GenBank/DDBJ databases">
        <title>Genome assembly of Pristionchus species.</title>
        <authorList>
            <person name="Yoshida K."/>
            <person name="Sommer R.J."/>
        </authorList>
    </citation>
    <scope>NUCLEOTIDE SEQUENCE [LARGE SCALE GENOMIC DNA]</scope>
    <source>
        <strain evidence="2">RS5460</strain>
    </source>
</reference>
<dbReference type="EMBL" id="BTRK01000001">
    <property type="protein sequence ID" value="GMR31407.1"/>
    <property type="molecule type" value="Genomic_DNA"/>
</dbReference>